<dbReference type="InterPro" id="IPR037069">
    <property type="entry name" value="AcylCoA_DH/ox_N_sf"/>
</dbReference>
<dbReference type="InterPro" id="IPR046373">
    <property type="entry name" value="Acyl-CoA_Oxase/DH_mid-dom_sf"/>
</dbReference>
<dbReference type="Gene3D" id="1.10.540.10">
    <property type="entry name" value="Acyl-CoA dehydrogenase/oxidase, N-terminal domain"/>
    <property type="match status" value="1"/>
</dbReference>
<dbReference type="Pfam" id="PF02770">
    <property type="entry name" value="Acyl-CoA_dh_M"/>
    <property type="match status" value="1"/>
</dbReference>
<evidence type="ECO:0000313" key="9">
    <source>
        <dbReference type="EMBL" id="ATI43673.1"/>
    </source>
</evidence>
<feature type="domain" description="Acyl-CoA oxidase/dehydrogenase middle" evidence="7">
    <location>
        <begin position="125"/>
        <end position="219"/>
    </location>
</feature>
<evidence type="ECO:0000256" key="2">
    <source>
        <dbReference type="ARBA" id="ARBA00009347"/>
    </source>
</evidence>
<sequence>MLKQIVQVSDESEIFRDALEKAIENVSPLSRVQELDNSKTFDSGLHSVLSELQVLGVGVPEESGGAGGDAIDQVITLEVLGRKATSMAVYMVVHFMITRILLENGNAEQIETYLRPLVEGRIKASFCLTESGGGTDILSSMKTRATPDGDGWRLNGNKMWISGASTSDIYIVLARTAEHHTRGVTMFLVPANAKGVSAQELQTVAINGYDTNEIAFDDVAVGPDAVLGVVDDGFPQVIATLNGERMNAAAVAVGIGRGAIEVTRDYALERTAFDRPVGQFQAVQHQLAVAGTAVEAAWLLTLEAARNDAAGRATDVVSSMAKYASARAAVQATDTGMDIFAGAGFDTSLPIQRYLRDARLYSFAPLNNNTTLNMIAERWLELPRAK</sequence>
<evidence type="ECO:0000313" key="10">
    <source>
        <dbReference type="Proteomes" id="UP000219050"/>
    </source>
</evidence>
<feature type="domain" description="Acyl-CoA dehydrogenase/oxidase C-terminal" evidence="6">
    <location>
        <begin position="231"/>
        <end position="378"/>
    </location>
</feature>
<keyword evidence="5" id="KW-0560">Oxidoreductase</keyword>
<organism evidence="9 10">
    <name type="scientific">Pacificitalea manganoxidans</name>
    <dbReference type="NCBI Taxonomy" id="1411902"/>
    <lineage>
        <taxon>Bacteria</taxon>
        <taxon>Pseudomonadati</taxon>
        <taxon>Pseudomonadota</taxon>
        <taxon>Alphaproteobacteria</taxon>
        <taxon>Rhodobacterales</taxon>
        <taxon>Paracoccaceae</taxon>
        <taxon>Pacificitalea</taxon>
    </lineage>
</organism>
<dbReference type="Gene3D" id="2.40.110.10">
    <property type="entry name" value="Butyryl-CoA Dehydrogenase, subunit A, domain 2"/>
    <property type="match status" value="1"/>
</dbReference>
<evidence type="ECO:0000256" key="4">
    <source>
        <dbReference type="ARBA" id="ARBA00022827"/>
    </source>
</evidence>
<dbReference type="Pfam" id="PF02771">
    <property type="entry name" value="Acyl-CoA_dh_N"/>
    <property type="match status" value="1"/>
</dbReference>
<comment type="similarity">
    <text evidence="2 5">Belongs to the acyl-CoA dehydrogenase family.</text>
</comment>
<dbReference type="InterPro" id="IPR006091">
    <property type="entry name" value="Acyl-CoA_Oxase/DH_mid-dom"/>
</dbReference>
<dbReference type="Proteomes" id="UP000219050">
    <property type="component" value="Plasmid pDY25-B"/>
</dbReference>
<keyword evidence="4 5" id="KW-0274">FAD</keyword>
<dbReference type="RefSeq" id="WP_097374404.1">
    <property type="nucleotide sequence ID" value="NZ_CP021406.1"/>
</dbReference>
<dbReference type="GO" id="GO:0003995">
    <property type="term" value="F:acyl-CoA dehydrogenase activity"/>
    <property type="evidence" value="ECO:0007669"/>
    <property type="project" value="InterPro"/>
</dbReference>
<dbReference type="SUPFAM" id="SSF47203">
    <property type="entry name" value="Acyl-CoA dehydrogenase C-terminal domain-like"/>
    <property type="match status" value="1"/>
</dbReference>
<reference evidence="9 10" key="1">
    <citation type="submission" date="2017-05" db="EMBL/GenBank/DDBJ databases">
        <title>Comparative genomic and metabolic analysis of manganese-oxidizing mechanisms in Celeribater manganoxidans DY25T: its adaption to the environment of polymetallic nodule.</title>
        <authorList>
            <person name="Wang X."/>
        </authorList>
    </citation>
    <scope>NUCLEOTIDE SEQUENCE [LARGE SCALE GENOMIC DNA]</scope>
    <source>
        <strain evidence="9 10">DY25</strain>
        <plasmid evidence="10">pdy25-b</plasmid>
    </source>
</reference>
<evidence type="ECO:0000256" key="1">
    <source>
        <dbReference type="ARBA" id="ARBA00001974"/>
    </source>
</evidence>
<accession>A0A291M3W3</accession>
<gene>
    <name evidence="9" type="ORF">CBW24_16075</name>
</gene>
<dbReference type="Gene3D" id="1.20.140.10">
    <property type="entry name" value="Butyryl-CoA Dehydrogenase, subunit A, domain 3"/>
    <property type="match status" value="1"/>
</dbReference>
<dbReference type="AlphaFoldDB" id="A0A291M3W3"/>
<geneLocation type="plasmid" evidence="10">
    <name>pdy25-b</name>
</geneLocation>
<dbReference type="OrthoDB" id="9775090at2"/>
<keyword evidence="3 5" id="KW-0285">Flavoprotein</keyword>
<keyword evidence="10" id="KW-1185">Reference proteome</keyword>
<dbReference type="PROSITE" id="PS00072">
    <property type="entry name" value="ACYL_COA_DH_1"/>
    <property type="match status" value="1"/>
</dbReference>
<evidence type="ECO:0000259" key="7">
    <source>
        <dbReference type="Pfam" id="PF02770"/>
    </source>
</evidence>
<evidence type="ECO:0000256" key="3">
    <source>
        <dbReference type="ARBA" id="ARBA00022630"/>
    </source>
</evidence>
<dbReference type="InterPro" id="IPR006089">
    <property type="entry name" value="Acyl-CoA_DH_CS"/>
</dbReference>
<dbReference type="InterPro" id="IPR009075">
    <property type="entry name" value="AcylCo_DH/oxidase_C"/>
</dbReference>
<dbReference type="GO" id="GO:0050660">
    <property type="term" value="F:flavin adenine dinucleotide binding"/>
    <property type="evidence" value="ECO:0007669"/>
    <property type="project" value="InterPro"/>
</dbReference>
<dbReference type="SUPFAM" id="SSF56645">
    <property type="entry name" value="Acyl-CoA dehydrogenase NM domain-like"/>
    <property type="match status" value="1"/>
</dbReference>
<feature type="domain" description="Acyl-CoA dehydrogenase/oxidase N-terminal" evidence="8">
    <location>
        <begin position="9"/>
        <end position="120"/>
    </location>
</feature>
<dbReference type="InterPro" id="IPR013786">
    <property type="entry name" value="AcylCoA_DH/ox_N"/>
</dbReference>
<comment type="cofactor">
    <cofactor evidence="1 5">
        <name>FAD</name>
        <dbReference type="ChEBI" id="CHEBI:57692"/>
    </cofactor>
</comment>
<keyword evidence="9" id="KW-0614">Plasmid</keyword>
<name>A0A291M3W3_9RHOB</name>
<proteinExistence type="inferred from homology"/>
<protein>
    <recommendedName>
        <fullName evidence="11">Acyl-CoA dehydrogenase</fullName>
    </recommendedName>
</protein>
<evidence type="ECO:0000256" key="5">
    <source>
        <dbReference type="RuleBase" id="RU362125"/>
    </source>
</evidence>
<dbReference type="KEGG" id="cmag:CBW24_16075"/>
<dbReference type="PANTHER" id="PTHR43884">
    <property type="entry name" value="ACYL-COA DEHYDROGENASE"/>
    <property type="match status" value="1"/>
</dbReference>
<dbReference type="Pfam" id="PF00441">
    <property type="entry name" value="Acyl-CoA_dh_1"/>
    <property type="match status" value="1"/>
</dbReference>
<evidence type="ECO:0008006" key="11">
    <source>
        <dbReference type="Google" id="ProtNLM"/>
    </source>
</evidence>
<dbReference type="InterPro" id="IPR036250">
    <property type="entry name" value="AcylCo_DH-like_C"/>
</dbReference>
<evidence type="ECO:0000259" key="6">
    <source>
        <dbReference type="Pfam" id="PF00441"/>
    </source>
</evidence>
<dbReference type="InterPro" id="IPR009100">
    <property type="entry name" value="AcylCoA_DH/oxidase_NM_dom_sf"/>
</dbReference>
<dbReference type="PANTHER" id="PTHR43884:SF12">
    <property type="entry name" value="ISOVALERYL-COA DEHYDROGENASE, MITOCHONDRIAL-RELATED"/>
    <property type="match status" value="1"/>
</dbReference>
<dbReference type="EMBL" id="CP021406">
    <property type="protein sequence ID" value="ATI43673.1"/>
    <property type="molecule type" value="Genomic_DNA"/>
</dbReference>
<evidence type="ECO:0000259" key="8">
    <source>
        <dbReference type="Pfam" id="PF02771"/>
    </source>
</evidence>